<comment type="caution">
    <text evidence="3">The sequence shown here is derived from an EMBL/GenBank/DDBJ whole genome shotgun (WGS) entry which is preliminary data.</text>
</comment>
<name>A0ABP0RLC6_9DINO</name>
<evidence type="ECO:0000256" key="1">
    <source>
        <dbReference type="SAM" id="Phobius"/>
    </source>
</evidence>
<reference evidence="3 4" key="1">
    <citation type="submission" date="2024-02" db="EMBL/GenBank/DDBJ databases">
        <authorList>
            <person name="Chen Y."/>
            <person name="Shah S."/>
            <person name="Dougan E. K."/>
            <person name="Thang M."/>
            <person name="Chan C."/>
        </authorList>
    </citation>
    <scope>NUCLEOTIDE SEQUENCE [LARGE SCALE GENOMIC DNA]</scope>
</reference>
<dbReference type="EMBL" id="CAXAMN010026028">
    <property type="protein sequence ID" value="CAK9100026.1"/>
    <property type="molecule type" value="Genomic_DNA"/>
</dbReference>
<evidence type="ECO:0000259" key="2">
    <source>
        <dbReference type="PROSITE" id="PS50868"/>
    </source>
</evidence>
<proteinExistence type="predicted"/>
<feature type="domain" description="Post-SET" evidence="2">
    <location>
        <begin position="422"/>
        <end position="438"/>
    </location>
</feature>
<evidence type="ECO:0000313" key="4">
    <source>
        <dbReference type="Proteomes" id="UP001642484"/>
    </source>
</evidence>
<feature type="transmembrane region" description="Helical" evidence="1">
    <location>
        <begin position="40"/>
        <end position="61"/>
    </location>
</feature>
<gene>
    <name evidence="3" type="ORF">CCMP2556_LOCUS47302</name>
</gene>
<organism evidence="3 4">
    <name type="scientific">Durusdinium trenchii</name>
    <dbReference type="NCBI Taxonomy" id="1381693"/>
    <lineage>
        <taxon>Eukaryota</taxon>
        <taxon>Sar</taxon>
        <taxon>Alveolata</taxon>
        <taxon>Dinophyceae</taxon>
        <taxon>Suessiales</taxon>
        <taxon>Symbiodiniaceae</taxon>
        <taxon>Durusdinium</taxon>
    </lineage>
</organism>
<dbReference type="PROSITE" id="PS50868">
    <property type="entry name" value="POST_SET"/>
    <property type="match status" value="1"/>
</dbReference>
<dbReference type="InterPro" id="IPR003616">
    <property type="entry name" value="Post-SET_dom"/>
</dbReference>
<evidence type="ECO:0000313" key="3">
    <source>
        <dbReference type="EMBL" id="CAK9100026.1"/>
    </source>
</evidence>
<keyword evidence="1" id="KW-0812">Transmembrane</keyword>
<keyword evidence="1" id="KW-1133">Transmembrane helix</keyword>
<dbReference type="Proteomes" id="UP001642484">
    <property type="component" value="Unassembled WGS sequence"/>
</dbReference>
<keyword evidence="1" id="KW-0472">Membrane</keyword>
<accession>A0ABP0RLC6</accession>
<protein>
    <recommendedName>
        <fullName evidence="2">Post-SET domain-containing protein</fullName>
    </recommendedName>
</protein>
<sequence length="814" mass="88551">MRTLAYQGLEASALERQEENGPIDVDHPWYSRAGPDRFPALRHLGFCVGLGLVVVLFVYGLTLKIPVVTEGAEQGLSLSETPLVCGPRDRPFTAKIVFLGTQKPLKEMKSSLPWVPDAGLRHGGFARWTADRGKCLMVKMGSQMVATEDCATSFTGFVFKEINALDEQLQGFGGNVTNDTEMNLTNFSTPAPYAPPAEEPRLVPPALRVKQPRYIPPPEVGESFWQPEAWFQIELMHDATQCLSRVADNVLMIEPCARVDAAEFQNQHFTLQRLSWCNGDQTAYQVRLGDRCLADAGDHLVLRRCDLDPAWVRLQPVISERKMVLSIHPDLQDNHRADLGETYMGNPGVHLPWDVKHLVEYPWAGDHCSAPKPLYSDPSQACYDQFKHQSQGMQVQCPAEPEDTHLLGDGKGCTGLCGVTSTDAPCSCGTMSCPGCVSGFGYNALTDSSWLPPGCIFVGCTQGADPAKPEGSYSPFLIPGGFNIRTCPSNALDGRAAWNDVARKDEAAMCAMDADCAGEEFVGRMSLSGRSFTFCCPGATSNPFSVLSLGYFGVMPENGHYGANGVECNATGCSYRRSCACPWSVPAFNLRVTGPSTRKTVFIPHPGEAESFRVKVIKTKVIEVRQLTEDPEDAQIIIAPHMDKDSKLSIYAVAMGSDDSFHVGDGVNLNPPGVAAFLQSCTLPCERRHECAAITLPHYPGFGGPQEINPSGLWNVKEAPGPSLFDDRSIVIAPKLTKSTLHMGPVFIGHPGKTYVGDDPDVRGIFQGLENRPTDGPGSAPGGTTGMGTEWLKAFFQCKESVVSGTEFDPRIWY</sequence>
<keyword evidence="4" id="KW-1185">Reference proteome</keyword>